<dbReference type="RefSeq" id="WP_179236401.1">
    <property type="nucleotide sequence ID" value="NZ_JACBNQ010000001.1"/>
</dbReference>
<dbReference type="EMBL" id="JACBNQ010000001">
    <property type="protein sequence ID" value="NYB72721.1"/>
    <property type="molecule type" value="Genomic_DNA"/>
</dbReference>
<proteinExistence type="inferred from homology"/>
<keyword evidence="3 5" id="KW-0732">Signal</keyword>
<dbReference type="PANTHER" id="PTHR30290:SF9">
    <property type="entry name" value="OLIGOPEPTIDE-BINDING PROTEIN APPA"/>
    <property type="match status" value="1"/>
</dbReference>
<dbReference type="Gene3D" id="3.90.76.10">
    <property type="entry name" value="Dipeptide-binding Protein, Domain 1"/>
    <property type="match status" value="1"/>
</dbReference>
<reference evidence="7" key="1">
    <citation type="submission" date="2020-07" db="EMBL/GenBank/DDBJ databases">
        <title>Genomic analysis of a strain of Sedimentibacter Hydroxybenzoicus DSM7310.</title>
        <authorList>
            <person name="Ma S."/>
        </authorList>
    </citation>
    <scope>NUCLEOTIDE SEQUENCE</scope>
    <source>
        <strain evidence="7">DSM 7310</strain>
    </source>
</reference>
<evidence type="ECO:0000256" key="2">
    <source>
        <dbReference type="ARBA" id="ARBA00022448"/>
    </source>
</evidence>
<feature type="region of interest" description="Disordered" evidence="4">
    <location>
        <begin position="26"/>
        <end position="52"/>
    </location>
</feature>
<dbReference type="InterPro" id="IPR030678">
    <property type="entry name" value="Peptide/Ni-bd"/>
</dbReference>
<comment type="similarity">
    <text evidence="1">Belongs to the bacterial solute-binding protein 5 family.</text>
</comment>
<gene>
    <name evidence="7" type="ORF">HZF24_01050</name>
</gene>
<feature type="chain" id="PRO_5039504432" evidence="5">
    <location>
        <begin position="22"/>
        <end position="541"/>
    </location>
</feature>
<dbReference type="PANTHER" id="PTHR30290">
    <property type="entry name" value="PERIPLASMIC BINDING COMPONENT OF ABC TRANSPORTER"/>
    <property type="match status" value="1"/>
</dbReference>
<dbReference type="GO" id="GO:1904680">
    <property type="term" value="F:peptide transmembrane transporter activity"/>
    <property type="evidence" value="ECO:0007669"/>
    <property type="project" value="TreeGrafter"/>
</dbReference>
<evidence type="ECO:0000256" key="1">
    <source>
        <dbReference type="ARBA" id="ARBA00005695"/>
    </source>
</evidence>
<dbReference type="Pfam" id="PF00496">
    <property type="entry name" value="SBP_bac_5"/>
    <property type="match status" value="1"/>
</dbReference>
<dbReference type="AlphaFoldDB" id="A0A974BGX4"/>
<evidence type="ECO:0000313" key="7">
    <source>
        <dbReference type="EMBL" id="NYB72721.1"/>
    </source>
</evidence>
<dbReference type="GO" id="GO:0043190">
    <property type="term" value="C:ATP-binding cassette (ABC) transporter complex"/>
    <property type="evidence" value="ECO:0007669"/>
    <property type="project" value="InterPro"/>
</dbReference>
<dbReference type="CDD" id="cd00995">
    <property type="entry name" value="PBP2_NikA_DppA_OppA_like"/>
    <property type="match status" value="1"/>
</dbReference>
<keyword evidence="2" id="KW-0813">Transport</keyword>
<evidence type="ECO:0000313" key="8">
    <source>
        <dbReference type="Proteomes" id="UP000611629"/>
    </source>
</evidence>
<dbReference type="PROSITE" id="PS51257">
    <property type="entry name" value="PROKAR_LIPOPROTEIN"/>
    <property type="match status" value="1"/>
</dbReference>
<keyword evidence="8" id="KW-1185">Reference proteome</keyword>
<dbReference type="GO" id="GO:0015833">
    <property type="term" value="P:peptide transport"/>
    <property type="evidence" value="ECO:0007669"/>
    <property type="project" value="TreeGrafter"/>
</dbReference>
<dbReference type="Gene3D" id="3.40.190.10">
    <property type="entry name" value="Periplasmic binding protein-like II"/>
    <property type="match status" value="1"/>
</dbReference>
<comment type="caution">
    <text evidence="7">The sequence shown here is derived from an EMBL/GenBank/DDBJ whole genome shotgun (WGS) entry which is preliminary data.</text>
</comment>
<organism evidence="7 8">
    <name type="scientific">Sedimentibacter hydroxybenzoicus DSM 7310</name>
    <dbReference type="NCBI Taxonomy" id="1123245"/>
    <lineage>
        <taxon>Bacteria</taxon>
        <taxon>Bacillati</taxon>
        <taxon>Bacillota</taxon>
        <taxon>Tissierellia</taxon>
        <taxon>Sedimentibacter</taxon>
    </lineage>
</organism>
<dbReference type="InterPro" id="IPR039424">
    <property type="entry name" value="SBP_5"/>
</dbReference>
<evidence type="ECO:0000256" key="4">
    <source>
        <dbReference type="SAM" id="MobiDB-lite"/>
    </source>
</evidence>
<dbReference type="Proteomes" id="UP000611629">
    <property type="component" value="Unassembled WGS sequence"/>
</dbReference>
<protein>
    <submittedName>
        <fullName evidence="7">ABC transporter substrate-binding protein</fullName>
    </submittedName>
</protein>
<feature type="signal peptide" evidence="5">
    <location>
        <begin position="1"/>
        <end position="21"/>
    </location>
</feature>
<dbReference type="GO" id="GO:0042597">
    <property type="term" value="C:periplasmic space"/>
    <property type="evidence" value="ECO:0007669"/>
    <property type="project" value="UniProtKB-ARBA"/>
</dbReference>
<evidence type="ECO:0000256" key="3">
    <source>
        <dbReference type="ARBA" id="ARBA00022729"/>
    </source>
</evidence>
<accession>A0A974BGX4</accession>
<evidence type="ECO:0000256" key="5">
    <source>
        <dbReference type="SAM" id="SignalP"/>
    </source>
</evidence>
<feature type="compositionally biased region" description="Basic and acidic residues" evidence="4">
    <location>
        <begin position="34"/>
        <end position="48"/>
    </location>
</feature>
<dbReference type="InterPro" id="IPR000914">
    <property type="entry name" value="SBP_5_dom"/>
</dbReference>
<dbReference type="PIRSF" id="PIRSF002741">
    <property type="entry name" value="MppA"/>
    <property type="match status" value="1"/>
</dbReference>
<sequence length="541" mass="60600">MKKKLLSIFSLIMACSMIVLTACAPASQSSGPEQPEKQDERSAGDEKAPSASAKTEIIMGLTRGISSIWPGGENDQGTVIMNNQFWNNLVRKNFETGEIEPELAKSWNISEDNLTYTFELRDDVYFHNGVKMTAEDVAWSLNEWHKYETYTKDYLVFFNNAEVIDEYTVALHYDKIYAAALEGLSMNLVGIMNKEYTLEKMGTNWDSSENAQSRGVYGEIDPMGTGPYKFASKVSGESYTMEANEQYFEGAPAFKKVTVKIMTDANAALMALESGEIDALSHAPASDKMAIESNPDLVWYQNSDTPMLIWLMLNKDNEYLKNDKVRQAIAYALDKEEIAIGTTDGVGGVLHSPIPTAATGYSDAVSDYEQDLEKAKQLLAEAGYPNGFTIEMKTYNSNTYKKPSEIIQAQLAKIGIDIKVVIVDTFWSDVAAHDFNLGVMNLCIYVPDADQALYPLYYSGQKRNYVNVRNPELDRMLDEARGETDVAVRTELYAQAQQIFHDDLFMIPLCNYVSIIAANKNVKNVVASPVFAWDIKDWTWE</sequence>
<dbReference type="Gene3D" id="3.10.105.10">
    <property type="entry name" value="Dipeptide-binding Protein, Domain 3"/>
    <property type="match status" value="1"/>
</dbReference>
<name>A0A974BGX4_SEDHY</name>
<feature type="domain" description="Solute-binding protein family 5" evidence="6">
    <location>
        <begin position="98"/>
        <end position="462"/>
    </location>
</feature>
<dbReference type="SUPFAM" id="SSF53850">
    <property type="entry name" value="Periplasmic binding protein-like II"/>
    <property type="match status" value="1"/>
</dbReference>
<evidence type="ECO:0000259" key="6">
    <source>
        <dbReference type="Pfam" id="PF00496"/>
    </source>
</evidence>